<sequence>MKLIAKQALSAYGWTLEEYYETDFYDLMNILGAKEVKDRPVDPMSLLK</sequence>
<protein>
    <submittedName>
        <fullName evidence="1">Uncharacterized protein</fullName>
    </submittedName>
</protein>
<organism evidence="1 2">
    <name type="scientific">Streptococcus vestibularis</name>
    <dbReference type="NCBI Taxonomy" id="1343"/>
    <lineage>
        <taxon>Bacteria</taxon>
        <taxon>Bacillati</taxon>
        <taxon>Bacillota</taxon>
        <taxon>Bacilli</taxon>
        <taxon>Lactobacillales</taxon>
        <taxon>Streptococcaceae</taxon>
        <taxon>Streptococcus</taxon>
    </lineage>
</organism>
<proteinExistence type="predicted"/>
<dbReference type="Proteomes" id="UP001172310">
    <property type="component" value="Unassembled WGS sequence"/>
</dbReference>
<dbReference type="AlphaFoldDB" id="A0AAW7QJA1"/>
<dbReference type="EMBL" id="JAUJGC010000022">
    <property type="protein sequence ID" value="MDN5269526.1"/>
    <property type="molecule type" value="Genomic_DNA"/>
</dbReference>
<evidence type="ECO:0000313" key="2">
    <source>
        <dbReference type="Proteomes" id="UP001172310"/>
    </source>
</evidence>
<reference evidence="1" key="1">
    <citation type="submission" date="2023-07" db="EMBL/GenBank/DDBJ databases">
        <title>SVep1, a Temperate Phage of Human Oral Commensal Streptococcus vestibularis.</title>
        <authorList>
            <person name="Wu M."/>
            <person name="Zhu Y."/>
            <person name="Li Y."/>
        </authorList>
    </citation>
    <scope>NUCLEOTIDE SEQUENCE</scope>
    <source>
        <strain evidence="1">SVE8</strain>
    </source>
</reference>
<evidence type="ECO:0000313" key="1">
    <source>
        <dbReference type="EMBL" id="MDN5269526.1"/>
    </source>
</evidence>
<accession>A0AAW7QJA1</accession>
<comment type="caution">
    <text evidence="1">The sequence shown here is derived from an EMBL/GenBank/DDBJ whole genome shotgun (WGS) entry which is preliminary data.</text>
</comment>
<dbReference type="RefSeq" id="WP_301382230.1">
    <property type="nucleotide sequence ID" value="NZ_JAUJGC010000022.1"/>
</dbReference>
<name>A0AAW7QJA1_STRVE</name>
<gene>
    <name evidence="1" type="ORF">QY913_05160</name>
</gene>